<dbReference type="EMBL" id="QYYD01000005">
    <property type="protein sequence ID" value="RJF76356.1"/>
    <property type="molecule type" value="Genomic_DNA"/>
</dbReference>
<evidence type="ECO:0000256" key="2">
    <source>
        <dbReference type="ARBA" id="ARBA00022842"/>
    </source>
</evidence>
<dbReference type="PANTHER" id="PTHR43007">
    <property type="entry name" value="2-PHOSPHO-L-LACTATE TRANSFERASE"/>
    <property type="match status" value="1"/>
</dbReference>
<organism evidence="3 4">
    <name type="scientific">Rhodopseudomonas palustris</name>
    <dbReference type="NCBI Taxonomy" id="1076"/>
    <lineage>
        <taxon>Bacteria</taxon>
        <taxon>Pseudomonadati</taxon>
        <taxon>Pseudomonadota</taxon>
        <taxon>Alphaproteobacteria</taxon>
        <taxon>Hyphomicrobiales</taxon>
        <taxon>Nitrobacteraceae</taxon>
        <taxon>Rhodopseudomonas</taxon>
    </lineage>
</organism>
<dbReference type="GO" id="GO:0000287">
    <property type="term" value="F:magnesium ion binding"/>
    <property type="evidence" value="ECO:0007669"/>
    <property type="project" value="InterPro"/>
</dbReference>
<dbReference type="OrthoDB" id="7466225at2"/>
<dbReference type="Pfam" id="PF01933">
    <property type="entry name" value="CofD"/>
    <property type="match status" value="1"/>
</dbReference>
<dbReference type="PANTHER" id="PTHR43007:SF1">
    <property type="entry name" value="2-PHOSPHO-L-LACTATE TRANSFERASE"/>
    <property type="match status" value="1"/>
</dbReference>
<dbReference type="Proteomes" id="UP000285523">
    <property type="component" value="Unassembled WGS sequence"/>
</dbReference>
<dbReference type="InterPro" id="IPR038136">
    <property type="entry name" value="CofD-like_dom_sf"/>
</dbReference>
<keyword evidence="1 3" id="KW-0808">Transferase</keyword>
<name>A0A418VJU5_RHOPL</name>
<proteinExistence type="inferred from homology"/>
<dbReference type="NCBIfam" id="TIGR01819">
    <property type="entry name" value="F420_cofD"/>
    <property type="match status" value="1"/>
</dbReference>
<gene>
    <name evidence="3" type="ORF">D4Q52_07025</name>
</gene>
<keyword evidence="2" id="KW-0460">Magnesium</keyword>
<sequence>MTTPAADDHIIALAGGVGGAKLAEGLSHLLGDRLTVVVNTGDDFEHLGFHISPDLDTVTYTLGGVANSQQGWGLEGETWGFMEQLARLGGPAWFRLGDRDLATHAYRSNRLREGATLTDITAELSAALGIRSRLLPMSDDAVRTVIHSGGRSIAFQEYFVRLACGVPVDRIAFEGATTARLNPAIEALRRPAAVIVCPSNPYLSIDPILAVPGARAWLKGLGGPIIVVSPIVGGAAIKGPAAKIMQELNAPVSALGVAAHYRGLVDGIVIDRCDEALATEIAALGMAVHVVPTVMRSRADRVDLAKECLAFARQLVRTPASQPSPASTK</sequence>
<dbReference type="Gene3D" id="1.10.8.240">
    <property type="entry name" value="CofD-like domain"/>
    <property type="match status" value="1"/>
</dbReference>
<protein>
    <submittedName>
        <fullName evidence="3">2-phospho-L-lactate transferase</fullName>
        <ecNumber evidence="3">2.7.8.28</ecNumber>
    </submittedName>
</protein>
<dbReference type="RefSeq" id="WP_119855825.1">
    <property type="nucleotide sequence ID" value="NZ_QYYD01000005.1"/>
</dbReference>
<reference evidence="3 4" key="1">
    <citation type="submission" date="2018-09" db="EMBL/GenBank/DDBJ databases">
        <title>Draft genome sequence of Rhodopseudomonas palustris 2.1.18.</title>
        <authorList>
            <person name="Robertson S.L."/>
            <person name="Meyer T.E."/>
            <person name="Kyndt J.A."/>
        </authorList>
    </citation>
    <scope>NUCLEOTIDE SEQUENCE [LARGE SCALE GENOMIC DNA]</scope>
    <source>
        <strain evidence="3 4">2.1.18</strain>
    </source>
</reference>
<dbReference type="SUPFAM" id="SSF142338">
    <property type="entry name" value="CofD-like"/>
    <property type="match status" value="1"/>
</dbReference>
<dbReference type="Gene3D" id="3.40.50.10680">
    <property type="entry name" value="CofD-like domains"/>
    <property type="match status" value="1"/>
</dbReference>
<dbReference type="HAMAP" id="MF_01257">
    <property type="entry name" value="CofD"/>
    <property type="match status" value="1"/>
</dbReference>
<dbReference type="InterPro" id="IPR010115">
    <property type="entry name" value="FbiA/CofD"/>
</dbReference>
<evidence type="ECO:0000256" key="1">
    <source>
        <dbReference type="ARBA" id="ARBA00022679"/>
    </source>
</evidence>
<dbReference type="EC" id="2.7.8.28" evidence="3"/>
<accession>A0A418VJU5</accession>
<evidence type="ECO:0000313" key="4">
    <source>
        <dbReference type="Proteomes" id="UP000285523"/>
    </source>
</evidence>
<dbReference type="AlphaFoldDB" id="A0A418VJU5"/>
<evidence type="ECO:0000313" key="3">
    <source>
        <dbReference type="EMBL" id="RJF76356.1"/>
    </source>
</evidence>
<dbReference type="GO" id="GO:0043743">
    <property type="term" value="F:LPPG:FO 2-phospho-L-lactate transferase activity"/>
    <property type="evidence" value="ECO:0007669"/>
    <property type="project" value="UniProtKB-EC"/>
</dbReference>
<dbReference type="CDD" id="cd07186">
    <property type="entry name" value="CofD_like"/>
    <property type="match status" value="1"/>
</dbReference>
<comment type="caution">
    <text evidence="3">The sequence shown here is derived from an EMBL/GenBank/DDBJ whole genome shotgun (WGS) entry which is preliminary data.</text>
</comment>
<dbReference type="InterPro" id="IPR002882">
    <property type="entry name" value="CofD"/>
</dbReference>